<dbReference type="Gene3D" id="3.30.70.270">
    <property type="match status" value="2"/>
</dbReference>
<protein>
    <recommendedName>
        <fullName evidence="3">Reverse transcriptase domain-containing protein</fullName>
    </recommendedName>
</protein>
<dbReference type="InterPro" id="IPR043128">
    <property type="entry name" value="Rev_trsase/Diguanyl_cyclase"/>
</dbReference>
<feature type="compositionally biased region" description="Basic and acidic residues" evidence="1">
    <location>
        <begin position="34"/>
        <end position="50"/>
    </location>
</feature>
<evidence type="ECO:0000256" key="2">
    <source>
        <dbReference type="SAM" id="Phobius"/>
    </source>
</evidence>
<dbReference type="InterPro" id="IPR053134">
    <property type="entry name" value="RNA-dir_DNA_polymerase"/>
</dbReference>
<evidence type="ECO:0000256" key="1">
    <source>
        <dbReference type="SAM" id="MobiDB-lite"/>
    </source>
</evidence>
<dbReference type="PANTHER" id="PTHR24559:SF457">
    <property type="entry name" value="RNA-DIRECTED DNA POLYMERASE HOMOLOG"/>
    <property type="match status" value="1"/>
</dbReference>
<dbReference type="AlphaFoldDB" id="A0A371GA62"/>
<dbReference type="CDD" id="cd01647">
    <property type="entry name" value="RT_LTR"/>
    <property type="match status" value="1"/>
</dbReference>
<gene>
    <name evidence="4" type="ORF">CR513_31070</name>
</gene>
<dbReference type="Gene3D" id="3.10.10.10">
    <property type="entry name" value="HIV Type 1 Reverse Transcriptase, subunit A, domain 1"/>
    <property type="match status" value="1"/>
</dbReference>
<keyword evidence="2" id="KW-1133">Transmembrane helix</keyword>
<feature type="region of interest" description="Disordered" evidence="1">
    <location>
        <begin position="32"/>
        <end position="71"/>
    </location>
</feature>
<dbReference type="SUPFAM" id="SSF56672">
    <property type="entry name" value="DNA/RNA polymerases"/>
    <property type="match status" value="1"/>
</dbReference>
<comment type="caution">
    <text evidence="4">The sequence shown here is derived from an EMBL/GenBank/DDBJ whole genome shotgun (WGS) entry which is preliminary data.</text>
</comment>
<name>A0A371GA62_MUCPR</name>
<feature type="domain" description="Reverse transcriptase" evidence="3">
    <location>
        <begin position="82"/>
        <end position="215"/>
    </location>
</feature>
<dbReference type="InterPro" id="IPR043502">
    <property type="entry name" value="DNA/RNA_pol_sf"/>
</dbReference>
<keyword evidence="2" id="KW-0812">Transmembrane</keyword>
<feature type="non-terminal residue" evidence="4">
    <location>
        <position position="1"/>
    </location>
</feature>
<evidence type="ECO:0000259" key="3">
    <source>
        <dbReference type="Pfam" id="PF00078"/>
    </source>
</evidence>
<evidence type="ECO:0000313" key="4">
    <source>
        <dbReference type="EMBL" id="RDX87452.1"/>
    </source>
</evidence>
<dbReference type="EMBL" id="QJKJ01006224">
    <property type="protein sequence ID" value="RDX87452.1"/>
    <property type="molecule type" value="Genomic_DNA"/>
</dbReference>
<accession>A0A371GA62</accession>
<dbReference type="PANTHER" id="PTHR24559">
    <property type="entry name" value="TRANSPOSON TY3-I GAG-POL POLYPROTEIN"/>
    <property type="match status" value="1"/>
</dbReference>
<keyword evidence="2" id="KW-0472">Membrane</keyword>
<keyword evidence="5" id="KW-1185">Reference proteome</keyword>
<dbReference type="InterPro" id="IPR000477">
    <property type="entry name" value="RT_dom"/>
</dbReference>
<evidence type="ECO:0000313" key="5">
    <source>
        <dbReference type="Proteomes" id="UP000257109"/>
    </source>
</evidence>
<proteinExistence type="predicted"/>
<sequence length="345" mass="39605">MVLSRYAKTRHCHRRTQAALDPQCHPNAATIEENEARGGLENQRSRKTVESRFPGSGGITPMSGQHRANPQEGWESANVDLNRASPKDNFPLPHIDLLVDNIAQHSYYFFMDGFSGYNQIRMTLEDKEKTTFITMWGMFCYKVMSFGLKNIGTTYQRAIVTLFHDMMHKEVEVYVDDMIAKSKTPRQHISNLRKLFERLRKYKLRLNLAKCTFGVGTGNYWIEPDLDKVKVIRDMLAPKIETKLTATCSPIFKLLQKNQKVEWNQEFQEAFEKVKQYLESPPVLVPIVPDMAFVSPLFLSTLEVIFLPIISPIPAIFPFLTPISTLSPMMTRSAKLDDTFPTIFS</sequence>
<dbReference type="Proteomes" id="UP000257109">
    <property type="component" value="Unassembled WGS sequence"/>
</dbReference>
<organism evidence="4 5">
    <name type="scientific">Mucuna pruriens</name>
    <name type="common">Velvet bean</name>
    <name type="synonym">Dolichos pruriens</name>
    <dbReference type="NCBI Taxonomy" id="157652"/>
    <lineage>
        <taxon>Eukaryota</taxon>
        <taxon>Viridiplantae</taxon>
        <taxon>Streptophyta</taxon>
        <taxon>Embryophyta</taxon>
        <taxon>Tracheophyta</taxon>
        <taxon>Spermatophyta</taxon>
        <taxon>Magnoliopsida</taxon>
        <taxon>eudicotyledons</taxon>
        <taxon>Gunneridae</taxon>
        <taxon>Pentapetalae</taxon>
        <taxon>rosids</taxon>
        <taxon>fabids</taxon>
        <taxon>Fabales</taxon>
        <taxon>Fabaceae</taxon>
        <taxon>Papilionoideae</taxon>
        <taxon>50 kb inversion clade</taxon>
        <taxon>NPAAA clade</taxon>
        <taxon>indigoferoid/millettioid clade</taxon>
        <taxon>Phaseoleae</taxon>
        <taxon>Mucuna</taxon>
    </lineage>
</organism>
<reference evidence="4" key="1">
    <citation type="submission" date="2018-05" db="EMBL/GenBank/DDBJ databases">
        <title>Draft genome of Mucuna pruriens seed.</title>
        <authorList>
            <person name="Nnadi N.E."/>
            <person name="Vos R."/>
            <person name="Hasami M.H."/>
            <person name="Devisetty U.K."/>
            <person name="Aguiy J.C."/>
        </authorList>
    </citation>
    <scope>NUCLEOTIDE SEQUENCE [LARGE SCALE GENOMIC DNA]</scope>
    <source>
        <strain evidence="4">JCA_2017</strain>
    </source>
</reference>
<dbReference type="OrthoDB" id="101614at2759"/>
<feature type="transmembrane region" description="Helical" evidence="2">
    <location>
        <begin position="305"/>
        <end position="326"/>
    </location>
</feature>
<dbReference type="Pfam" id="PF00078">
    <property type="entry name" value="RVT_1"/>
    <property type="match status" value="1"/>
</dbReference>